<gene>
    <name evidence="2" type="ORF">L21SP2_1758</name>
</gene>
<name>V5WHP0_9SPIO</name>
<accession>V5WHP0</accession>
<sequence length="608" mass="71407">MLLSRIQKSLQLNSDSESSIYHGKSDSNDQAARIQADIRKLGLWQRIVLFFKKLFSSRTEQELFMSMKVDQLFKRLQNKGHHLVQFEGRWLEPAFAELVYALYIQILPLINVFRRFWKAPDKLQGLVEFILERRVPNAKSSIFRFMTFQELQDYFEKFESKESLKRELLKRIEIYLENIPPEVFREIEDGIFPLYYYKELVLFDFTRFFNAFQVDIHSAVSGGRIEFHAAKADPMLEQLEHLYYALYAARRAQAVSSMHEEVFIYFSSVEEDGSGGRPEAPADMPDSPFENEMDPPESSASETGFRETGGEPPSSMDFQGSSGGVAQKKLFKEIAGAVEQFWQKAQLGNIIRFFRKNPYYRFIAYAPNLNIQEFYLSALRLKVLSELDEQFSNVRREVIRKKKERIFPHNMQDFEFYRRSVISSSNVKLPVFRYVDSIATLYHFLVYRFERVHLEALRVLARILPERFRDYGSRLILSIAALEDLLESIRTFDYSFSPLSDEGKSFYRLRYAAEKDLTQLKSYRVVVAQKDKEVKGYLDKGVDQLHTLEQLMDKIHDAQLENLNDRFQSLSSSGSGHLRKRLETMMNEVKSIQKILFYERQLEEEAHI</sequence>
<reference evidence="2 3" key="1">
    <citation type="journal article" date="2015" name="Stand. Genomic Sci.">
        <title>Complete genome sequence and description of Salinispira pacifica gen. nov., sp. nov., a novel spirochaete isolated form a hypersaline microbial mat.</title>
        <authorList>
            <person name="Ben Hania W."/>
            <person name="Joseph M."/>
            <person name="Schumann P."/>
            <person name="Bunk B."/>
            <person name="Fiebig A."/>
            <person name="Sproer C."/>
            <person name="Klenk H.P."/>
            <person name="Fardeau M.L."/>
            <person name="Spring S."/>
        </authorList>
    </citation>
    <scope>NUCLEOTIDE SEQUENCE [LARGE SCALE GENOMIC DNA]</scope>
    <source>
        <strain evidence="2 3">L21-RPul-D2</strain>
    </source>
</reference>
<protein>
    <submittedName>
        <fullName evidence="2">Uncharacterized protein</fullName>
    </submittedName>
</protein>
<dbReference type="InterPro" id="IPR035196">
    <property type="entry name" value="DUF5312"/>
</dbReference>
<dbReference type="HOGENOM" id="CLU_457014_0_0_12"/>
<proteinExistence type="predicted"/>
<feature type="region of interest" description="Disordered" evidence="1">
    <location>
        <begin position="270"/>
        <end position="322"/>
    </location>
</feature>
<dbReference type="Proteomes" id="UP000018680">
    <property type="component" value="Chromosome"/>
</dbReference>
<keyword evidence="3" id="KW-1185">Reference proteome</keyword>
<organism evidence="2 3">
    <name type="scientific">Salinispira pacifica</name>
    <dbReference type="NCBI Taxonomy" id="1307761"/>
    <lineage>
        <taxon>Bacteria</taxon>
        <taxon>Pseudomonadati</taxon>
        <taxon>Spirochaetota</taxon>
        <taxon>Spirochaetia</taxon>
        <taxon>Spirochaetales</taxon>
        <taxon>Spirochaetaceae</taxon>
        <taxon>Salinispira</taxon>
    </lineage>
</organism>
<dbReference type="AlphaFoldDB" id="V5WHP0"/>
<evidence type="ECO:0000313" key="3">
    <source>
        <dbReference type="Proteomes" id="UP000018680"/>
    </source>
</evidence>
<dbReference type="eggNOG" id="ENOG502ZUQS">
    <property type="taxonomic scope" value="Bacteria"/>
</dbReference>
<dbReference type="EMBL" id="CP006939">
    <property type="protein sequence ID" value="AHC15135.1"/>
    <property type="molecule type" value="Genomic_DNA"/>
</dbReference>
<dbReference type="Pfam" id="PF17239">
    <property type="entry name" value="DUF5312"/>
    <property type="match status" value="1"/>
</dbReference>
<evidence type="ECO:0000313" key="2">
    <source>
        <dbReference type="EMBL" id="AHC15135.1"/>
    </source>
</evidence>
<evidence type="ECO:0000256" key="1">
    <source>
        <dbReference type="SAM" id="MobiDB-lite"/>
    </source>
</evidence>
<dbReference type="KEGG" id="slr:L21SP2_1758"/>